<evidence type="ECO:0000313" key="3">
    <source>
        <dbReference type="Proteomes" id="UP001238088"/>
    </source>
</evidence>
<accession>A0ABU0AHR5</accession>
<feature type="domain" description="DUF6906" evidence="1">
    <location>
        <begin position="1"/>
        <end position="49"/>
    </location>
</feature>
<organism evidence="2 3">
    <name type="scientific">Cytobacillus purgationiresistens</name>
    <dbReference type="NCBI Taxonomy" id="863449"/>
    <lineage>
        <taxon>Bacteria</taxon>
        <taxon>Bacillati</taxon>
        <taxon>Bacillota</taxon>
        <taxon>Bacilli</taxon>
        <taxon>Bacillales</taxon>
        <taxon>Bacillaceae</taxon>
        <taxon>Cytobacillus</taxon>
    </lineage>
</organism>
<reference evidence="2 3" key="1">
    <citation type="submission" date="2023-07" db="EMBL/GenBank/DDBJ databases">
        <title>Genomic Encyclopedia of Type Strains, Phase IV (KMG-IV): sequencing the most valuable type-strain genomes for metagenomic binning, comparative biology and taxonomic classification.</title>
        <authorList>
            <person name="Goeker M."/>
        </authorList>
    </citation>
    <scope>NUCLEOTIDE SEQUENCE [LARGE SCALE GENOMIC DNA]</scope>
    <source>
        <strain evidence="2 3">DSM 23494</strain>
    </source>
</reference>
<evidence type="ECO:0000313" key="2">
    <source>
        <dbReference type="EMBL" id="MDQ0269973.1"/>
    </source>
</evidence>
<comment type="caution">
    <text evidence="2">The sequence shown here is derived from an EMBL/GenBank/DDBJ whole genome shotgun (WGS) entry which is preliminary data.</text>
</comment>
<dbReference type="RefSeq" id="WP_307473975.1">
    <property type="nucleotide sequence ID" value="NZ_JAUSUB010000006.1"/>
</dbReference>
<dbReference type="InterPro" id="IPR054201">
    <property type="entry name" value="DUF6906"/>
</dbReference>
<proteinExistence type="predicted"/>
<evidence type="ECO:0000259" key="1">
    <source>
        <dbReference type="Pfam" id="PF21847"/>
    </source>
</evidence>
<dbReference type="Proteomes" id="UP001238088">
    <property type="component" value="Unassembled WGS sequence"/>
</dbReference>
<dbReference type="Pfam" id="PF21847">
    <property type="entry name" value="DUF6906"/>
    <property type="match status" value="1"/>
</dbReference>
<keyword evidence="3" id="KW-1185">Reference proteome</keyword>
<protein>
    <recommendedName>
        <fullName evidence="1">DUF6906 domain-containing protein</fullName>
    </recommendedName>
</protein>
<sequence length="53" mass="6054">MKNGKNPTVKQKKIIQSSGLNRENWLVVKNLPEKLVIVHRNTNQTKSINHGGY</sequence>
<name>A0ABU0AHR5_9BACI</name>
<dbReference type="EMBL" id="JAUSUB010000006">
    <property type="protein sequence ID" value="MDQ0269973.1"/>
    <property type="molecule type" value="Genomic_DNA"/>
</dbReference>
<gene>
    <name evidence="2" type="ORF">J2S17_001845</name>
</gene>